<feature type="region of interest" description="Disordered" evidence="2">
    <location>
        <begin position="27"/>
        <end position="119"/>
    </location>
</feature>
<reference evidence="3 4" key="2">
    <citation type="journal article" date="2021" name="Curr. Genet.">
        <title>Genetic response to nitrogen starvation in the aggressive Eucalyptus foliar pathogen Teratosphaeria destructans.</title>
        <authorList>
            <person name="Havenga M."/>
            <person name="Wingfield B.D."/>
            <person name="Wingfield M.J."/>
            <person name="Dreyer L.L."/>
            <person name="Roets F."/>
            <person name="Aylward J."/>
        </authorList>
    </citation>
    <scope>NUCLEOTIDE SEQUENCE [LARGE SCALE GENOMIC DNA]</scope>
    <source>
        <strain evidence="3">CMW44962</strain>
    </source>
</reference>
<feature type="compositionally biased region" description="Low complexity" evidence="2">
    <location>
        <begin position="88"/>
        <end position="102"/>
    </location>
</feature>
<sequence>MLSRPPTTIQLTKDDIDAYEARQAARHAQQLSVNSHYQQQGHYQSSPQAAQNNSWSSSQDTSGSTVEDPTEEDMTEAQDNIATDVTPAQQTRAAARAQAAAQRARREREGRILGTNGRG</sequence>
<name>A0A9W7SJF5_9PEZI</name>
<dbReference type="Proteomes" id="UP001138500">
    <property type="component" value="Unassembled WGS sequence"/>
</dbReference>
<accession>A0A9W7SJF5</accession>
<dbReference type="OrthoDB" id="5302254at2759"/>
<keyword evidence="4" id="KW-1185">Reference proteome</keyword>
<proteinExistence type="predicted"/>
<evidence type="ECO:0000256" key="2">
    <source>
        <dbReference type="SAM" id="MobiDB-lite"/>
    </source>
</evidence>
<dbReference type="GO" id="GO:0005680">
    <property type="term" value="C:anaphase-promoting complex"/>
    <property type="evidence" value="ECO:0007669"/>
    <property type="project" value="InterPro"/>
</dbReference>
<dbReference type="GO" id="GO:0031145">
    <property type="term" value="P:anaphase-promoting complex-dependent catabolic process"/>
    <property type="evidence" value="ECO:0007669"/>
    <property type="project" value="InterPro"/>
</dbReference>
<evidence type="ECO:0000313" key="3">
    <source>
        <dbReference type="EMBL" id="KAH9815681.1"/>
    </source>
</evidence>
<dbReference type="InterPro" id="IPR018860">
    <property type="entry name" value="APC_suCDC26"/>
</dbReference>
<gene>
    <name evidence="3" type="ORF">Tdes44962_MAKER00927</name>
</gene>
<dbReference type="Pfam" id="PF10471">
    <property type="entry name" value="ANAPC_CDC26"/>
    <property type="match status" value="1"/>
</dbReference>
<dbReference type="EMBL" id="RIBY02002422">
    <property type="protein sequence ID" value="KAH9815681.1"/>
    <property type="molecule type" value="Genomic_DNA"/>
</dbReference>
<dbReference type="AlphaFoldDB" id="A0A9W7SJF5"/>
<protein>
    <submittedName>
        <fullName evidence="3">Uncharacterized protein</fullName>
    </submittedName>
</protein>
<feature type="compositionally biased region" description="Low complexity" evidence="2">
    <location>
        <begin position="35"/>
        <end position="64"/>
    </location>
</feature>
<evidence type="ECO:0000256" key="1">
    <source>
        <dbReference type="ARBA" id="ARBA00022786"/>
    </source>
</evidence>
<comment type="caution">
    <text evidence="3">The sequence shown here is derived from an EMBL/GenBank/DDBJ whole genome shotgun (WGS) entry which is preliminary data.</text>
</comment>
<organism evidence="3 4">
    <name type="scientific">Teratosphaeria destructans</name>
    <dbReference type="NCBI Taxonomy" id="418781"/>
    <lineage>
        <taxon>Eukaryota</taxon>
        <taxon>Fungi</taxon>
        <taxon>Dikarya</taxon>
        <taxon>Ascomycota</taxon>
        <taxon>Pezizomycotina</taxon>
        <taxon>Dothideomycetes</taxon>
        <taxon>Dothideomycetidae</taxon>
        <taxon>Mycosphaerellales</taxon>
        <taxon>Teratosphaeriaceae</taxon>
        <taxon>Teratosphaeria</taxon>
    </lineage>
</organism>
<evidence type="ECO:0000313" key="4">
    <source>
        <dbReference type="Proteomes" id="UP001138500"/>
    </source>
</evidence>
<reference evidence="3 4" key="1">
    <citation type="journal article" date="2018" name="IMA Fungus">
        <title>IMA Genome-F 10: Nine draft genome sequences of Claviceps purpurea s.lat., including C. arundinis, C. humidiphila, and C. cf. spartinae, pseudomolecules for the pitch canker pathogen Fusarium circinatum, draft genome of Davidsoniella eucalypti, Grosmannia galeiformis, Quambalaria eucalypti, and Teratosphaeria destructans.</title>
        <authorList>
            <person name="Wingfield B.D."/>
            <person name="Liu M."/>
            <person name="Nguyen H.D."/>
            <person name="Lane F.A."/>
            <person name="Morgan S.W."/>
            <person name="De Vos L."/>
            <person name="Wilken P.M."/>
            <person name="Duong T.A."/>
            <person name="Aylward J."/>
            <person name="Coetzee M.P."/>
            <person name="Dadej K."/>
            <person name="De Beer Z.W."/>
            <person name="Findlay W."/>
            <person name="Havenga M."/>
            <person name="Kolarik M."/>
            <person name="Menzies J.G."/>
            <person name="Naidoo K."/>
            <person name="Pochopski O."/>
            <person name="Shoukouhi P."/>
            <person name="Santana Q.C."/>
            <person name="Seifert K.A."/>
            <person name="Soal N."/>
            <person name="Steenkamp E.T."/>
            <person name="Tatham C.T."/>
            <person name="van der Nest M.A."/>
            <person name="Wingfield M.J."/>
        </authorList>
    </citation>
    <scope>NUCLEOTIDE SEQUENCE [LARGE SCALE GENOMIC DNA]</scope>
    <source>
        <strain evidence="3">CMW44962</strain>
    </source>
</reference>
<feature type="compositionally biased region" description="Polar residues" evidence="2">
    <location>
        <begin position="77"/>
        <end position="87"/>
    </location>
</feature>
<keyword evidence="1" id="KW-0833">Ubl conjugation pathway</keyword>